<evidence type="ECO:0000313" key="2">
    <source>
        <dbReference type="EMBL" id="AAW76880.1"/>
    </source>
</evidence>
<feature type="transmembrane region" description="Helical" evidence="1">
    <location>
        <begin position="61"/>
        <end position="78"/>
    </location>
</feature>
<dbReference type="EMBL" id="AE013598">
    <property type="protein sequence ID" value="AAW76880.1"/>
    <property type="molecule type" value="Genomic_DNA"/>
</dbReference>
<dbReference type="HOGENOM" id="CLU_153258_0_0_6"/>
<evidence type="ECO:0000256" key="1">
    <source>
        <dbReference type="SAM" id="Phobius"/>
    </source>
</evidence>
<sequence>MARVANAGLRSIMYALSGAPMPPTTASARTAHWLWPPLLLLGCVTALIAWLLIALTLGNQAGWMAVVAALEIVWMLRLGTLRAGRLRIGVAVVTTALIIAGANWGIASAQLGGPLGLDPWTSAQKMGSGLAWTLLQLANNGFDLLCYAAALLVAWWAAR</sequence>
<reference evidence="2 3" key="1">
    <citation type="journal article" date="2005" name="Nucleic Acids Res.">
        <title>The genome sequence of Xanthomonas oryzae pathovar oryzae KACC10331, the bacterial blight pathogen of rice.</title>
        <authorList>
            <person name="Lee B.M."/>
            <person name="Park Y.J."/>
            <person name="Park D.S."/>
            <person name="Kang H.W."/>
            <person name="Kim J.G."/>
            <person name="Song E.S."/>
            <person name="Park I.C."/>
            <person name="Yoon U.H."/>
            <person name="Hahn J.H."/>
            <person name="Koo B.S."/>
            <person name="Lee G.B."/>
            <person name="Kim H."/>
            <person name="Park H.S."/>
            <person name="Yoon K.O."/>
            <person name="Kim J.H."/>
            <person name="Jung C.H."/>
            <person name="Koh N.H."/>
            <person name="Seo J.S."/>
            <person name="Go S.J."/>
        </authorList>
    </citation>
    <scope>NUCLEOTIDE SEQUENCE [LARGE SCALE GENOMIC DNA]</scope>
    <source>
        <strain evidence="3">KACC10331 / KXO85</strain>
    </source>
</reference>
<keyword evidence="1" id="KW-0812">Transmembrane</keyword>
<feature type="transmembrane region" description="Helical" evidence="1">
    <location>
        <begin position="33"/>
        <end position="55"/>
    </location>
</feature>
<organism evidence="2 3">
    <name type="scientific">Xanthomonas oryzae pv. oryzae (strain KACC10331 / KXO85)</name>
    <dbReference type="NCBI Taxonomy" id="291331"/>
    <lineage>
        <taxon>Bacteria</taxon>
        <taxon>Pseudomonadati</taxon>
        <taxon>Pseudomonadota</taxon>
        <taxon>Gammaproteobacteria</taxon>
        <taxon>Lysobacterales</taxon>
        <taxon>Lysobacteraceae</taxon>
        <taxon>Xanthomonas</taxon>
    </lineage>
</organism>
<gene>
    <name evidence="2" type="ordered locus">XOO3626</name>
</gene>
<name>Q5GWP1_XANOR</name>
<proteinExistence type="predicted"/>
<dbReference type="KEGG" id="xoo:XOO3626"/>
<feature type="transmembrane region" description="Helical" evidence="1">
    <location>
        <begin position="131"/>
        <end position="158"/>
    </location>
</feature>
<evidence type="ECO:0000313" key="3">
    <source>
        <dbReference type="Proteomes" id="UP000006735"/>
    </source>
</evidence>
<accession>Q5GWP1</accession>
<keyword evidence="1" id="KW-1133">Transmembrane helix</keyword>
<keyword evidence="1" id="KW-0472">Membrane</keyword>
<dbReference type="AlphaFoldDB" id="Q5GWP1"/>
<feature type="transmembrane region" description="Helical" evidence="1">
    <location>
        <begin position="90"/>
        <end position="111"/>
    </location>
</feature>
<protein>
    <submittedName>
        <fullName evidence="2">Uncharacterized protein</fullName>
    </submittedName>
</protein>
<dbReference type="STRING" id="291331.XOO3626"/>
<dbReference type="Proteomes" id="UP000006735">
    <property type="component" value="Chromosome"/>
</dbReference>
<keyword evidence="3" id="KW-1185">Reference proteome</keyword>